<keyword evidence="5" id="KW-1185">Reference proteome</keyword>
<dbReference type="STRING" id="930992.A0A0D0AZK2"/>
<protein>
    <recommendedName>
        <fullName evidence="3">J domain-containing protein</fullName>
    </recommendedName>
</protein>
<gene>
    <name evidence="4" type="ORF">CY34DRAFT_293076</name>
</gene>
<dbReference type="Gene3D" id="1.10.287.110">
    <property type="entry name" value="DnaJ domain"/>
    <property type="match status" value="1"/>
</dbReference>
<dbReference type="HOGENOM" id="CLU_091449_2_0_1"/>
<dbReference type="Pfam" id="PF00226">
    <property type="entry name" value="DnaJ"/>
    <property type="match status" value="1"/>
</dbReference>
<evidence type="ECO:0000259" key="3">
    <source>
        <dbReference type="PROSITE" id="PS50076"/>
    </source>
</evidence>
<evidence type="ECO:0000313" key="5">
    <source>
        <dbReference type="Proteomes" id="UP000054485"/>
    </source>
</evidence>
<dbReference type="Proteomes" id="UP000054485">
    <property type="component" value="Unassembled WGS sequence"/>
</dbReference>
<keyword evidence="1" id="KW-0143">Chaperone</keyword>
<dbReference type="PANTHER" id="PTHR44145">
    <property type="entry name" value="DNAJ HOMOLOG SUBFAMILY A MEMBER 3, MITOCHONDRIAL"/>
    <property type="match status" value="1"/>
</dbReference>
<dbReference type="CDD" id="cd06257">
    <property type="entry name" value="DnaJ"/>
    <property type="match status" value="1"/>
</dbReference>
<feature type="domain" description="J" evidence="3">
    <location>
        <begin position="41"/>
        <end position="132"/>
    </location>
</feature>
<dbReference type="PROSITE" id="PS50076">
    <property type="entry name" value="DNAJ_2"/>
    <property type="match status" value="1"/>
</dbReference>
<evidence type="ECO:0000256" key="1">
    <source>
        <dbReference type="ARBA" id="ARBA00023186"/>
    </source>
</evidence>
<dbReference type="SUPFAM" id="SSF46565">
    <property type="entry name" value="Chaperone J-domain"/>
    <property type="match status" value="1"/>
</dbReference>
<accession>A0A0D0AZK2</accession>
<dbReference type="InParanoid" id="A0A0D0AZK2"/>
<dbReference type="EMBL" id="KN835150">
    <property type="protein sequence ID" value="KIK47131.1"/>
    <property type="molecule type" value="Genomic_DNA"/>
</dbReference>
<reference evidence="5" key="2">
    <citation type="submission" date="2015-01" db="EMBL/GenBank/DDBJ databases">
        <title>Evolutionary Origins and Diversification of the Mycorrhizal Mutualists.</title>
        <authorList>
            <consortium name="DOE Joint Genome Institute"/>
            <consortium name="Mycorrhizal Genomics Consortium"/>
            <person name="Kohler A."/>
            <person name="Kuo A."/>
            <person name="Nagy L.G."/>
            <person name="Floudas D."/>
            <person name="Copeland A."/>
            <person name="Barry K.W."/>
            <person name="Cichocki N."/>
            <person name="Veneault-Fourrey C."/>
            <person name="LaButti K."/>
            <person name="Lindquist E.A."/>
            <person name="Lipzen A."/>
            <person name="Lundell T."/>
            <person name="Morin E."/>
            <person name="Murat C."/>
            <person name="Riley R."/>
            <person name="Ohm R."/>
            <person name="Sun H."/>
            <person name="Tunlid A."/>
            <person name="Henrissat B."/>
            <person name="Grigoriev I.V."/>
            <person name="Hibbett D.S."/>
            <person name="Martin F."/>
        </authorList>
    </citation>
    <scope>NUCLEOTIDE SEQUENCE [LARGE SCALE GENOMIC DNA]</scope>
    <source>
        <strain evidence="5">UH-Slu-Lm8-n1</strain>
    </source>
</reference>
<organism evidence="4 5">
    <name type="scientific">Suillus luteus UH-Slu-Lm8-n1</name>
    <dbReference type="NCBI Taxonomy" id="930992"/>
    <lineage>
        <taxon>Eukaryota</taxon>
        <taxon>Fungi</taxon>
        <taxon>Dikarya</taxon>
        <taxon>Basidiomycota</taxon>
        <taxon>Agaricomycotina</taxon>
        <taxon>Agaricomycetes</taxon>
        <taxon>Agaricomycetidae</taxon>
        <taxon>Boletales</taxon>
        <taxon>Suillineae</taxon>
        <taxon>Suillaceae</taxon>
        <taxon>Suillus</taxon>
    </lineage>
</organism>
<sequence length="194" mass="22211">MQRVPTFHSRARTFFIPPQSSRSYAFKSANPYPYPTQTNPQPHQIFHLPRSANQEDVKRRYYELVRIYHPDSAVARHYPPEESQARFQAISRAYDILKGKTSSSGEPVEATRTVDPIRWSARSRRPHFDDTASDERWKERVIMGTVLLALAAFVTQTSWTRQQAIAEMSSHGRPSRSSKKPGNDEGALAADHED</sequence>
<evidence type="ECO:0000256" key="2">
    <source>
        <dbReference type="SAM" id="MobiDB-lite"/>
    </source>
</evidence>
<name>A0A0D0AZK2_9AGAM</name>
<dbReference type="InterPro" id="IPR001623">
    <property type="entry name" value="DnaJ_domain"/>
</dbReference>
<dbReference type="AlphaFoldDB" id="A0A0D0AZK2"/>
<dbReference type="PANTHER" id="PTHR44145:SF3">
    <property type="entry name" value="DNAJ HOMOLOG SUBFAMILY A MEMBER 3, MITOCHONDRIAL"/>
    <property type="match status" value="1"/>
</dbReference>
<dbReference type="SMART" id="SM00271">
    <property type="entry name" value="DnaJ"/>
    <property type="match status" value="1"/>
</dbReference>
<evidence type="ECO:0000313" key="4">
    <source>
        <dbReference type="EMBL" id="KIK47131.1"/>
    </source>
</evidence>
<reference evidence="4 5" key="1">
    <citation type="submission" date="2014-04" db="EMBL/GenBank/DDBJ databases">
        <authorList>
            <consortium name="DOE Joint Genome Institute"/>
            <person name="Kuo A."/>
            <person name="Ruytinx J."/>
            <person name="Rineau F."/>
            <person name="Colpaert J."/>
            <person name="Kohler A."/>
            <person name="Nagy L.G."/>
            <person name="Floudas D."/>
            <person name="Copeland A."/>
            <person name="Barry K.W."/>
            <person name="Cichocki N."/>
            <person name="Veneault-Fourrey C."/>
            <person name="LaButti K."/>
            <person name="Lindquist E.A."/>
            <person name="Lipzen A."/>
            <person name="Lundell T."/>
            <person name="Morin E."/>
            <person name="Murat C."/>
            <person name="Sun H."/>
            <person name="Tunlid A."/>
            <person name="Henrissat B."/>
            <person name="Grigoriev I.V."/>
            <person name="Hibbett D.S."/>
            <person name="Martin F."/>
            <person name="Nordberg H.P."/>
            <person name="Cantor M.N."/>
            <person name="Hua S.X."/>
        </authorList>
    </citation>
    <scope>NUCLEOTIDE SEQUENCE [LARGE SCALE GENOMIC DNA]</scope>
    <source>
        <strain evidence="4 5">UH-Slu-Lm8-n1</strain>
    </source>
</reference>
<dbReference type="InterPro" id="IPR051938">
    <property type="entry name" value="Apopto_cytoskel_mod"/>
</dbReference>
<proteinExistence type="predicted"/>
<feature type="region of interest" description="Disordered" evidence="2">
    <location>
        <begin position="165"/>
        <end position="194"/>
    </location>
</feature>
<dbReference type="PRINTS" id="PR00625">
    <property type="entry name" value="JDOMAIN"/>
</dbReference>
<dbReference type="InterPro" id="IPR036869">
    <property type="entry name" value="J_dom_sf"/>
</dbReference>
<dbReference type="OrthoDB" id="445556at2759"/>